<organism evidence="3">
    <name type="scientific">Paenibacillus thiaminolyticus</name>
    <name type="common">Bacillus thiaminolyticus</name>
    <dbReference type="NCBI Taxonomy" id="49283"/>
    <lineage>
        <taxon>Bacteria</taxon>
        <taxon>Bacillati</taxon>
        <taxon>Bacillota</taxon>
        <taxon>Bacilli</taxon>
        <taxon>Bacillales</taxon>
        <taxon>Paenibacillaceae</taxon>
        <taxon>Paenibacillus</taxon>
    </lineage>
</organism>
<dbReference type="RefSeq" id="WP_119793980.1">
    <property type="nucleotide sequence ID" value="NZ_QYZD01000009.1"/>
</dbReference>
<keyword evidence="2" id="KW-1133">Transmembrane helix</keyword>
<name>A0A3A3GZK8_PANTH</name>
<feature type="transmembrane region" description="Helical" evidence="2">
    <location>
        <begin position="113"/>
        <end position="132"/>
    </location>
</feature>
<feature type="transmembrane region" description="Helical" evidence="2">
    <location>
        <begin position="165"/>
        <end position="182"/>
    </location>
</feature>
<feature type="transmembrane region" description="Helical" evidence="2">
    <location>
        <begin position="188"/>
        <end position="206"/>
    </location>
</feature>
<dbReference type="EMBL" id="QYZD01000009">
    <property type="protein sequence ID" value="RJG23840.1"/>
    <property type="molecule type" value="Genomic_DNA"/>
</dbReference>
<comment type="caution">
    <text evidence="3">The sequence shown here is derived from an EMBL/GenBank/DDBJ whole genome shotgun (WGS) entry which is preliminary data.</text>
</comment>
<evidence type="ECO:0000256" key="1">
    <source>
        <dbReference type="SAM" id="MobiDB-lite"/>
    </source>
</evidence>
<feature type="compositionally biased region" description="Polar residues" evidence="1">
    <location>
        <begin position="1"/>
        <end position="31"/>
    </location>
</feature>
<feature type="transmembrane region" description="Helical" evidence="2">
    <location>
        <begin position="366"/>
        <end position="387"/>
    </location>
</feature>
<proteinExistence type="predicted"/>
<evidence type="ECO:0008006" key="4">
    <source>
        <dbReference type="Google" id="ProtNLM"/>
    </source>
</evidence>
<accession>A0A3A3GZK8</accession>
<feature type="compositionally biased region" description="Basic and acidic residues" evidence="1">
    <location>
        <begin position="37"/>
        <end position="78"/>
    </location>
</feature>
<dbReference type="OrthoDB" id="2663086at2"/>
<feature type="transmembrane region" description="Helical" evidence="2">
    <location>
        <begin position="138"/>
        <end position="158"/>
    </location>
</feature>
<keyword evidence="2" id="KW-0812">Transmembrane</keyword>
<feature type="region of interest" description="Disordered" evidence="1">
    <location>
        <begin position="1"/>
        <end position="97"/>
    </location>
</feature>
<keyword evidence="2" id="KW-0472">Membrane</keyword>
<sequence length="588" mass="66282">MLNSLTKGLDRSQNQSQGSNREGGQNRSGSGDLNCESSRELNREGSRVPNREGSLERNQDFNREGVRELNPERNRDFNRGGVQERNPGRNQKGSQGWHWRQGRHFGISLLRALLDYLILYPVLLLISVYAAPDVAGPQLWYVLWPACAAMGTALQSAARFKRLRLWLLLLFMAGSAALATVVPLGLPIIAVYAAGFIVFARGMSAVANRSAFGDTVHWNWAALGIYFLVFALSFFRPELRTLQPHLAAVGVLFVFGTLWQLNWGQLNKANYSVEARGSVPAQVMRLNASYVILFFLALVLIVAFTFGSAMDTLLEWTRMLLGWLFSGSENVAVDEPPPPQSAPPMPLFGADANAEPSLFWTLLERLITVVFWVALAVGALAGAWFLLRFLMRKLFPQAWEVLLRFFCKREADPEVADYVDEQSSTFEWEKLRRRVMKPLAQTALRWRRERYDDLKTNRERVRFLYRERLRQAIGTGYESNPSRTPKETMEHLRQWEQEPEHSQGGEGKPGEAYTGAVESELGEAYTGAVESELGEAYTEAGESELGEAYTEAVESELGMAYTEARYGKRDVPDETVERLARYIRGGTK</sequence>
<dbReference type="AlphaFoldDB" id="A0A3A3GZK8"/>
<evidence type="ECO:0000313" key="3">
    <source>
        <dbReference type="EMBL" id="RJG23840.1"/>
    </source>
</evidence>
<feature type="transmembrane region" description="Helical" evidence="2">
    <location>
        <begin position="290"/>
        <end position="310"/>
    </location>
</feature>
<reference evidence="3" key="1">
    <citation type="submission" date="2018-09" db="EMBL/GenBank/DDBJ databases">
        <title>Paenibacillus SK2017-BO5.</title>
        <authorList>
            <person name="Piskunova J.V."/>
            <person name="Dubiley S.A."/>
            <person name="Severinov K.V."/>
        </authorList>
    </citation>
    <scope>NUCLEOTIDE SEQUENCE [LARGE SCALE GENOMIC DNA]</scope>
    <source>
        <strain evidence="3">BO5</strain>
    </source>
</reference>
<feature type="transmembrane region" description="Helical" evidence="2">
    <location>
        <begin position="218"/>
        <end position="236"/>
    </location>
</feature>
<evidence type="ECO:0000256" key="2">
    <source>
        <dbReference type="SAM" id="Phobius"/>
    </source>
</evidence>
<feature type="region of interest" description="Disordered" evidence="1">
    <location>
        <begin position="475"/>
        <end position="513"/>
    </location>
</feature>
<feature type="transmembrane region" description="Helical" evidence="2">
    <location>
        <begin position="242"/>
        <end position="261"/>
    </location>
</feature>
<protein>
    <recommendedName>
        <fullName evidence="4">DUF4129 domain-containing protein</fullName>
    </recommendedName>
</protein>
<dbReference type="Proteomes" id="UP000266177">
    <property type="component" value="Unassembled WGS sequence"/>
</dbReference>
<feature type="region of interest" description="Disordered" evidence="1">
    <location>
        <begin position="526"/>
        <end position="545"/>
    </location>
</feature>
<feature type="compositionally biased region" description="Basic and acidic residues" evidence="1">
    <location>
        <begin position="484"/>
        <end position="503"/>
    </location>
</feature>
<gene>
    <name evidence="3" type="ORF">DQX05_12560</name>
</gene>